<comment type="catalytic activity">
    <reaction evidence="4 5">
        <text>L-cysteine + L-glutamate + ATP = gamma-L-glutamyl-L-cysteine + ADP + phosphate + H(+)</text>
        <dbReference type="Rhea" id="RHEA:13285"/>
        <dbReference type="ChEBI" id="CHEBI:15378"/>
        <dbReference type="ChEBI" id="CHEBI:29985"/>
        <dbReference type="ChEBI" id="CHEBI:30616"/>
        <dbReference type="ChEBI" id="CHEBI:35235"/>
        <dbReference type="ChEBI" id="CHEBI:43474"/>
        <dbReference type="ChEBI" id="CHEBI:58173"/>
        <dbReference type="ChEBI" id="CHEBI:456216"/>
        <dbReference type="EC" id="6.3.2.2"/>
    </reaction>
</comment>
<evidence type="ECO:0000256" key="5">
    <source>
        <dbReference type="PIRNR" id="PIRNR017901"/>
    </source>
</evidence>
<dbReference type="InterPro" id="IPR014746">
    <property type="entry name" value="Gln_synth/guanido_kin_cat_dom"/>
</dbReference>
<evidence type="ECO:0000256" key="1">
    <source>
        <dbReference type="ARBA" id="ARBA00022598"/>
    </source>
</evidence>
<dbReference type="PANTHER" id="PTHR34378:SF1">
    <property type="entry name" value="GLUTAMATE--CYSTEINE LIGASE, CHLOROPLASTIC"/>
    <property type="match status" value="1"/>
</dbReference>
<dbReference type="PIRSF" id="PIRSF017901">
    <property type="entry name" value="GCL"/>
    <property type="match status" value="1"/>
</dbReference>
<evidence type="ECO:0000313" key="6">
    <source>
        <dbReference type="EMBL" id="PTW03393.1"/>
    </source>
</evidence>
<evidence type="ECO:0000256" key="2">
    <source>
        <dbReference type="ARBA" id="ARBA00022741"/>
    </source>
</evidence>
<proteinExistence type="inferred from homology"/>
<comment type="similarity">
    <text evidence="5">Belongs to the glutamate--cysteine ligase type 2 family. EgtA subfamily.</text>
</comment>
<comment type="caution">
    <text evidence="6">The sequence shown here is derived from an EMBL/GenBank/DDBJ whole genome shotgun (WGS) entry which is preliminary data.</text>
</comment>
<dbReference type="SUPFAM" id="SSF55931">
    <property type="entry name" value="Glutamine synthetase/guanido kinase"/>
    <property type="match status" value="1"/>
</dbReference>
<evidence type="ECO:0000256" key="4">
    <source>
        <dbReference type="ARBA" id="ARBA00048819"/>
    </source>
</evidence>
<dbReference type="Pfam" id="PF04107">
    <property type="entry name" value="GCS2"/>
    <property type="match status" value="1"/>
</dbReference>
<name>A0A2T5RSS1_9FIRM</name>
<dbReference type="PANTHER" id="PTHR34378">
    <property type="entry name" value="GLUTAMATE--CYSTEINE LIGASE, CHLOROPLASTIC"/>
    <property type="match status" value="1"/>
</dbReference>
<evidence type="ECO:0000256" key="3">
    <source>
        <dbReference type="ARBA" id="ARBA00022840"/>
    </source>
</evidence>
<keyword evidence="1 5" id="KW-0436">Ligase</keyword>
<dbReference type="GO" id="GO:0006750">
    <property type="term" value="P:glutathione biosynthetic process"/>
    <property type="evidence" value="ECO:0007669"/>
    <property type="project" value="UniProtKB-UniRule"/>
</dbReference>
<comment type="function">
    <text evidence="5">Catalyzes the synthesis of gamma-glutamylcysteine (gamma-GC).</text>
</comment>
<dbReference type="InterPro" id="IPR006336">
    <property type="entry name" value="GCS2"/>
</dbReference>
<dbReference type="RefSeq" id="WP_108137458.1">
    <property type="nucleotide sequence ID" value="NZ_QAXS01000001.1"/>
</dbReference>
<evidence type="ECO:0000313" key="7">
    <source>
        <dbReference type="Proteomes" id="UP000244089"/>
    </source>
</evidence>
<dbReference type="Gene3D" id="3.30.590.20">
    <property type="match status" value="1"/>
</dbReference>
<dbReference type="Proteomes" id="UP000244089">
    <property type="component" value="Unassembled WGS sequence"/>
</dbReference>
<keyword evidence="3 5" id="KW-0067">ATP-binding</keyword>
<dbReference type="EMBL" id="QAXS01000001">
    <property type="protein sequence ID" value="PTW03393.1"/>
    <property type="molecule type" value="Genomic_DNA"/>
</dbReference>
<sequence>MNYQKQIESLVSYFKAAESKKEDHKIGMEFEHLILKEDLTAVSYSEAEGIESLLEQLSQGSWEKVFEGDNLIGLQDAERAVTLEPGGQLELSLIPFADLEQTKKIYHKFLAELKEILSSRKQKLAVLGYQPASSIEDLPLLPKKRYDFMYKYFKDRGRYAHHMMKGTASVQMNIDYTDEKDYIKKLRVGYFLSPLIYYLFDNTPFFEGEEASEASIREEIWSNCDSDRSGIIPGVFAKEFGYRDYAEYILNTPAIIDLKDDELVYSGSKKIKELMENDKAETIDHYLSMVFPDVRTKKYIEIRSADAVPYPYNFAFAALLKAVFYDQANLDYFYEQSLKYSQQEFLQFKAEITGSKESQLRKDLAAELFERAERTAADGEEDELEYLKELKELYLNYGRPKFRTLNNLKQGKKKALNWCILN</sequence>
<reference evidence="6 7" key="1">
    <citation type="submission" date="2018-04" db="EMBL/GenBank/DDBJ databases">
        <title>Subsurface microbial communities from deep shales in Ohio and West Virginia, USA.</title>
        <authorList>
            <person name="Wrighton K."/>
        </authorList>
    </citation>
    <scope>NUCLEOTIDE SEQUENCE [LARGE SCALE GENOMIC DNA]</scope>
    <source>
        <strain evidence="6 7">WC1</strain>
    </source>
</reference>
<organism evidence="6 7">
    <name type="scientific">Halanaerobium saccharolyticum</name>
    <dbReference type="NCBI Taxonomy" id="43595"/>
    <lineage>
        <taxon>Bacteria</taxon>
        <taxon>Bacillati</taxon>
        <taxon>Bacillota</taxon>
        <taxon>Clostridia</taxon>
        <taxon>Halanaerobiales</taxon>
        <taxon>Halanaerobiaceae</taxon>
        <taxon>Halanaerobium</taxon>
    </lineage>
</organism>
<dbReference type="GO" id="GO:0004357">
    <property type="term" value="F:glutamate-cysteine ligase activity"/>
    <property type="evidence" value="ECO:0007669"/>
    <property type="project" value="UniProtKB-UniRule"/>
</dbReference>
<keyword evidence="2 5" id="KW-0547">Nucleotide-binding</keyword>
<dbReference type="GO" id="GO:0005524">
    <property type="term" value="F:ATP binding"/>
    <property type="evidence" value="ECO:0007669"/>
    <property type="project" value="UniProtKB-UniRule"/>
</dbReference>
<dbReference type="EC" id="6.3.2.2" evidence="5"/>
<dbReference type="OrthoDB" id="9780152at2"/>
<dbReference type="AlphaFoldDB" id="A0A2T5RSS1"/>
<protein>
    <recommendedName>
        <fullName evidence="5">Glutamate--cysteine ligase</fullName>
        <ecNumber evidence="5">6.3.2.2</ecNumber>
    </recommendedName>
</protein>
<gene>
    <name evidence="6" type="ORF">C8C76_10128</name>
</gene>
<dbReference type="InterPro" id="IPR035434">
    <property type="entry name" value="GCL_bact_plant"/>
</dbReference>
<accession>A0A2T5RSS1</accession>